<gene>
    <name evidence="2" type="ORF">G3I71_42490</name>
</gene>
<feature type="compositionally biased region" description="Polar residues" evidence="1">
    <location>
        <begin position="120"/>
        <end position="131"/>
    </location>
</feature>
<evidence type="ECO:0000313" key="2">
    <source>
        <dbReference type="EMBL" id="NEC92292.1"/>
    </source>
</evidence>
<feature type="compositionally biased region" description="Polar residues" evidence="1">
    <location>
        <begin position="23"/>
        <end position="40"/>
    </location>
</feature>
<dbReference type="EMBL" id="JAAGLU010000064">
    <property type="protein sequence ID" value="NEC92292.1"/>
    <property type="molecule type" value="Genomic_DNA"/>
</dbReference>
<sequence>MPVSTSVINSMRVRSSLAGLSGTKASSSTRLSAVPTTRNHSAVRKPWSSRSQPDRNGPPSATGPTPPPMNPLAGPTRRRGNTSLVTQVGGADNRTLGVERLAPERRVLRTSRTCSDRRQQACSTPQAVRPR</sequence>
<proteinExistence type="predicted"/>
<feature type="compositionally biased region" description="Polar residues" evidence="1">
    <location>
        <begin position="1"/>
        <end position="13"/>
    </location>
</feature>
<accession>A0A6B3C7I2</accession>
<feature type="region of interest" description="Disordered" evidence="1">
    <location>
        <begin position="1"/>
        <end position="131"/>
    </location>
</feature>
<dbReference type="AlphaFoldDB" id="A0A6B3C7I2"/>
<evidence type="ECO:0000256" key="1">
    <source>
        <dbReference type="SAM" id="MobiDB-lite"/>
    </source>
</evidence>
<reference evidence="2" key="1">
    <citation type="submission" date="2020-01" db="EMBL/GenBank/DDBJ databases">
        <title>Insect and environment-associated Actinomycetes.</title>
        <authorList>
            <person name="Currrie C."/>
            <person name="Chevrette M."/>
            <person name="Carlson C."/>
            <person name="Stubbendieck R."/>
            <person name="Wendt-Pienkowski E."/>
        </authorList>
    </citation>
    <scope>NUCLEOTIDE SEQUENCE</scope>
    <source>
        <strain evidence="2">SID12501</strain>
    </source>
</reference>
<organism evidence="2">
    <name type="scientific">Streptomyces sp. SID12501</name>
    <dbReference type="NCBI Taxonomy" id="2706042"/>
    <lineage>
        <taxon>Bacteria</taxon>
        <taxon>Bacillati</taxon>
        <taxon>Actinomycetota</taxon>
        <taxon>Actinomycetes</taxon>
        <taxon>Kitasatosporales</taxon>
        <taxon>Streptomycetaceae</taxon>
        <taxon>Streptomyces</taxon>
    </lineage>
</organism>
<comment type="caution">
    <text evidence="2">The sequence shown here is derived from an EMBL/GenBank/DDBJ whole genome shotgun (WGS) entry which is preliminary data.</text>
</comment>
<name>A0A6B3C7I2_9ACTN</name>
<protein>
    <submittedName>
        <fullName evidence="2">Uncharacterized protein</fullName>
    </submittedName>
</protein>